<dbReference type="AlphaFoldDB" id="A0A1Y3Y175"/>
<evidence type="ECO:0000313" key="7">
    <source>
        <dbReference type="EMBL" id="OUN89237.1"/>
    </source>
</evidence>
<dbReference type="GO" id="GO:0046872">
    <property type="term" value="F:metal ion binding"/>
    <property type="evidence" value="ECO:0007669"/>
    <property type="project" value="UniProtKB-KW"/>
</dbReference>
<dbReference type="GO" id="GO:0005524">
    <property type="term" value="F:ATP binding"/>
    <property type="evidence" value="ECO:0007669"/>
    <property type="project" value="UniProtKB-KW"/>
</dbReference>
<comment type="cofactor">
    <cofactor evidence="5">
        <name>Mg(2+)</name>
        <dbReference type="ChEBI" id="CHEBI:18420"/>
    </cofactor>
</comment>
<evidence type="ECO:0000256" key="1">
    <source>
        <dbReference type="ARBA" id="ARBA00010638"/>
    </source>
</evidence>
<organism evidence="7 8">
    <name type="scientific">[Collinsella] massiliensis</name>
    <dbReference type="NCBI Taxonomy" id="1232426"/>
    <lineage>
        <taxon>Bacteria</taxon>
        <taxon>Bacillati</taxon>
        <taxon>Actinomycetota</taxon>
        <taxon>Coriobacteriia</taxon>
        <taxon>Coriobacteriales</taxon>
        <taxon>Coriobacteriaceae</taxon>
        <taxon>Enorma</taxon>
    </lineage>
</organism>
<accession>A0A1Y3Y175</accession>
<keyword evidence="5" id="KW-0460">Magnesium</keyword>
<feature type="binding site" evidence="4">
    <location>
        <position position="65"/>
    </location>
    <ligand>
        <name>substrate</name>
    </ligand>
</feature>
<comment type="caution">
    <text evidence="7">The sequence shown here is derived from an EMBL/GenBank/DDBJ whole genome shotgun (WGS) entry which is preliminary data.</text>
</comment>
<keyword evidence="3 4" id="KW-0067">ATP-binding</keyword>
<sequence length="221" mass="23692">MRTPDEVEAAREGKDGLRARCKELRARRSAAERAATDSAIAARLFDLTAFQAARVIAPYLSFGTEVETRAIIERAWAAGKTVALPRCVPGTRAMRWYAVTSLAGLARGPRGVLEPAEDPARELDLSARADALAVVPGLAFDARGFRLGYGGGYFDAFLSSFRGTSVGLCREAQLVESLRALGAVDAHDVPVGLVVTEARVLAPAQPAQIRDMRGIRGIRDE</sequence>
<evidence type="ECO:0000256" key="5">
    <source>
        <dbReference type="RuleBase" id="RU361279"/>
    </source>
</evidence>
<feature type="binding site" evidence="4">
    <location>
        <begin position="14"/>
        <end position="18"/>
    </location>
    <ligand>
        <name>ATP</name>
        <dbReference type="ChEBI" id="CHEBI:30616"/>
    </ligand>
</feature>
<dbReference type="PANTHER" id="PTHR23407:SF1">
    <property type="entry name" value="5-FORMYLTETRAHYDROFOLATE CYCLO-LIGASE"/>
    <property type="match status" value="1"/>
</dbReference>
<keyword evidence="8" id="KW-1185">Reference proteome</keyword>
<evidence type="ECO:0000313" key="8">
    <source>
        <dbReference type="Proteomes" id="UP000195781"/>
    </source>
</evidence>
<protein>
    <recommendedName>
        <fullName evidence="5">5-formyltetrahydrofolate cyclo-ligase</fullName>
        <ecNumber evidence="5">6.3.3.2</ecNumber>
    </recommendedName>
</protein>
<dbReference type="NCBIfam" id="TIGR02727">
    <property type="entry name" value="MTHFS_bact"/>
    <property type="match status" value="1"/>
</dbReference>
<keyword evidence="2 4" id="KW-0547">Nucleotide-binding</keyword>
<comment type="catalytic activity">
    <reaction evidence="5">
        <text>(6S)-5-formyl-5,6,7,8-tetrahydrofolate + ATP = (6R)-5,10-methenyltetrahydrofolate + ADP + phosphate</text>
        <dbReference type="Rhea" id="RHEA:10488"/>
        <dbReference type="ChEBI" id="CHEBI:30616"/>
        <dbReference type="ChEBI" id="CHEBI:43474"/>
        <dbReference type="ChEBI" id="CHEBI:57455"/>
        <dbReference type="ChEBI" id="CHEBI:57457"/>
        <dbReference type="ChEBI" id="CHEBI:456216"/>
        <dbReference type="EC" id="6.3.3.2"/>
    </reaction>
</comment>
<keyword evidence="5" id="KW-0479">Metal-binding</keyword>
<dbReference type="InterPro" id="IPR037171">
    <property type="entry name" value="NagB/RpiA_transferase-like"/>
</dbReference>
<dbReference type="Proteomes" id="UP000195781">
    <property type="component" value="Unassembled WGS sequence"/>
</dbReference>
<dbReference type="GO" id="GO:0009396">
    <property type="term" value="P:folic acid-containing compound biosynthetic process"/>
    <property type="evidence" value="ECO:0007669"/>
    <property type="project" value="TreeGrafter"/>
</dbReference>
<dbReference type="GO" id="GO:0030272">
    <property type="term" value="F:5-formyltetrahydrofolate cyclo-ligase activity"/>
    <property type="evidence" value="ECO:0007669"/>
    <property type="project" value="UniProtKB-EC"/>
</dbReference>
<comment type="similarity">
    <text evidence="1 5">Belongs to the 5-formyltetrahydrofolate cyclo-ligase family.</text>
</comment>
<dbReference type="PANTHER" id="PTHR23407">
    <property type="entry name" value="ATPASE INHIBITOR/5-FORMYLTETRAHYDROFOLATE CYCLO-LIGASE"/>
    <property type="match status" value="1"/>
</dbReference>
<dbReference type="PIRSF" id="PIRSF006806">
    <property type="entry name" value="FTHF_cligase"/>
    <property type="match status" value="1"/>
</dbReference>
<keyword evidence="7" id="KW-0436">Ligase</keyword>
<dbReference type="OrthoDB" id="3242798at2"/>
<dbReference type="GO" id="GO:0035999">
    <property type="term" value="P:tetrahydrofolate interconversion"/>
    <property type="evidence" value="ECO:0007669"/>
    <property type="project" value="TreeGrafter"/>
</dbReference>
<dbReference type="SUPFAM" id="SSF100950">
    <property type="entry name" value="NagB/RpiA/CoA transferase-like"/>
    <property type="match status" value="1"/>
</dbReference>
<evidence type="ECO:0000256" key="4">
    <source>
        <dbReference type="PIRSR" id="PIRSR006806-1"/>
    </source>
</evidence>
<evidence type="ECO:0000256" key="6">
    <source>
        <dbReference type="SAM" id="Coils"/>
    </source>
</evidence>
<dbReference type="Pfam" id="PF01812">
    <property type="entry name" value="5-FTHF_cyc-lig"/>
    <property type="match status" value="1"/>
</dbReference>
<keyword evidence="6" id="KW-0175">Coiled coil</keyword>
<feature type="coiled-coil region" evidence="6">
    <location>
        <begin position="7"/>
        <end position="34"/>
    </location>
</feature>
<dbReference type="InterPro" id="IPR002698">
    <property type="entry name" value="FTHF_cligase"/>
</dbReference>
<dbReference type="InterPro" id="IPR024185">
    <property type="entry name" value="FTHF_cligase-like_sf"/>
</dbReference>
<dbReference type="Gene3D" id="3.40.50.10420">
    <property type="entry name" value="NagB/RpiA/CoA transferase-like"/>
    <property type="match status" value="1"/>
</dbReference>
<reference evidence="8" key="1">
    <citation type="submission" date="2017-04" db="EMBL/GenBank/DDBJ databases">
        <title>Function of individual gut microbiota members based on whole genome sequencing of pure cultures obtained from chicken caecum.</title>
        <authorList>
            <person name="Medvecky M."/>
            <person name="Cejkova D."/>
            <person name="Polansky O."/>
            <person name="Karasova D."/>
            <person name="Kubasova T."/>
            <person name="Cizek A."/>
            <person name="Rychlik I."/>
        </authorList>
    </citation>
    <scope>NUCLEOTIDE SEQUENCE [LARGE SCALE GENOMIC DNA]</scope>
    <source>
        <strain evidence="8">An5</strain>
    </source>
</reference>
<dbReference type="EC" id="6.3.3.2" evidence="5"/>
<name>A0A1Y3Y175_9ACTN</name>
<dbReference type="EMBL" id="NFIE01000005">
    <property type="protein sequence ID" value="OUN89237.1"/>
    <property type="molecule type" value="Genomic_DNA"/>
</dbReference>
<gene>
    <name evidence="7" type="ORF">B5G02_03215</name>
</gene>
<evidence type="ECO:0000256" key="3">
    <source>
        <dbReference type="ARBA" id="ARBA00022840"/>
    </source>
</evidence>
<proteinExistence type="inferred from homology"/>
<evidence type="ECO:0000256" key="2">
    <source>
        <dbReference type="ARBA" id="ARBA00022741"/>
    </source>
</evidence>
<feature type="binding site" evidence="4">
    <location>
        <position position="60"/>
    </location>
    <ligand>
        <name>substrate</name>
    </ligand>
</feature>